<dbReference type="AlphaFoldDB" id="A0A1Z4JBR7"/>
<dbReference type="InterPro" id="IPR011335">
    <property type="entry name" value="Restrct_endonuc-II-like"/>
</dbReference>
<dbReference type="SUPFAM" id="SSF52980">
    <property type="entry name" value="Restriction endonuclease-like"/>
    <property type="match status" value="1"/>
</dbReference>
<dbReference type="InterPro" id="IPR011856">
    <property type="entry name" value="tRNA_endonuc-like_dom_sf"/>
</dbReference>
<proteinExistence type="predicted"/>
<organism evidence="1 2">
    <name type="scientific">Leptolyngbya boryana NIES-2135</name>
    <dbReference type="NCBI Taxonomy" id="1973484"/>
    <lineage>
        <taxon>Bacteria</taxon>
        <taxon>Bacillati</taxon>
        <taxon>Cyanobacteriota</taxon>
        <taxon>Cyanophyceae</taxon>
        <taxon>Leptolyngbyales</taxon>
        <taxon>Leptolyngbyaceae</taxon>
        <taxon>Leptolyngbya group</taxon>
        <taxon>Leptolyngbya</taxon>
    </lineage>
</organism>
<evidence type="ECO:0000313" key="2">
    <source>
        <dbReference type="Proteomes" id="UP000217895"/>
    </source>
</evidence>
<dbReference type="Gene3D" id="3.40.1350.10">
    <property type="match status" value="1"/>
</dbReference>
<evidence type="ECO:0000313" key="1">
    <source>
        <dbReference type="EMBL" id="BAY54209.1"/>
    </source>
</evidence>
<dbReference type="Proteomes" id="UP000217895">
    <property type="component" value="Chromosome"/>
</dbReference>
<gene>
    <name evidence="1" type="ORF">NIES2135_10250</name>
</gene>
<reference evidence="1 2" key="1">
    <citation type="submission" date="2017-06" db="EMBL/GenBank/DDBJ databases">
        <title>Genome sequencing of cyanobaciteial culture collection at National Institute for Environmental Studies (NIES).</title>
        <authorList>
            <person name="Hirose Y."/>
            <person name="Shimura Y."/>
            <person name="Fujisawa T."/>
            <person name="Nakamura Y."/>
            <person name="Kawachi M."/>
        </authorList>
    </citation>
    <scope>NUCLEOTIDE SEQUENCE [LARGE SCALE GENOMIC DNA]</scope>
    <source>
        <strain evidence="1 2">NIES-2135</strain>
    </source>
</reference>
<sequence length="136" mass="16003">MAKDRFHQVVRTALEKEGWNITDDPYEINVDDVDFEIDLAAEQLLAAEREGRKIAVEVKSFISPSNVGEFHTALGQFLNYRDALTQIEPDRRLYLAVREPVYTTFFQRKFIVSAVERYQLRLVIYDVQQEVFTQWL</sequence>
<dbReference type="InterPro" id="IPR014919">
    <property type="entry name" value="XisH"/>
</dbReference>
<name>A0A1Z4JBR7_LEPBY</name>
<keyword evidence="2" id="KW-1185">Reference proteome</keyword>
<protein>
    <submittedName>
        <fullName evidence="1">XisH protein</fullName>
    </submittedName>
</protein>
<dbReference type="GO" id="GO:0003676">
    <property type="term" value="F:nucleic acid binding"/>
    <property type="evidence" value="ECO:0007669"/>
    <property type="project" value="InterPro"/>
</dbReference>
<accession>A0A1Z4JBR7</accession>
<dbReference type="EMBL" id="AP018203">
    <property type="protein sequence ID" value="BAY54209.1"/>
    <property type="molecule type" value="Genomic_DNA"/>
</dbReference>
<dbReference type="Pfam" id="PF08814">
    <property type="entry name" value="XisH"/>
    <property type="match status" value="1"/>
</dbReference>
<dbReference type="CDD" id="cd22366">
    <property type="entry name" value="XisH-like"/>
    <property type="match status" value="1"/>
</dbReference>